<gene>
    <name evidence="7" type="ORF">LIER_07932</name>
</gene>
<feature type="region of interest" description="Disordered" evidence="5">
    <location>
        <begin position="474"/>
        <end position="494"/>
    </location>
</feature>
<accession>A0AAV3PC22</accession>
<dbReference type="PROSITE" id="PS00518">
    <property type="entry name" value="ZF_RING_1"/>
    <property type="match status" value="1"/>
</dbReference>
<proteinExistence type="predicted"/>
<dbReference type="SUPFAM" id="SSF49599">
    <property type="entry name" value="TRAF domain-like"/>
    <property type="match status" value="1"/>
</dbReference>
<dbReference type="Gene3D" id="3.30.40.10">
    <property type="entry name" value="Zinc/RING finger domain, C3HC4 (zinc finger)"/>
    <property type="match status" value="1"/>
</dbReference>
<dbReference type="EMBL" id="BAABME010001249">
    <property type="protein sequence ID" value="GAA0148511.1"/>
    <property type="molecule type" value="Genomic_DNA"/>
</dbReference>
<dbReference type="SUPFAM" id="SSF57850">
    <property type="entry name" value="RING/U-box"/>
    <property type="match status" value="1"/>
</dbReference>
<feature type="compositionally biased region" description="Polar residues" evidence="5">
    <location>
        <begin position="261"/>
        <end position="280"/>
    </location>
</feature>
<protein>
    <recommendedName>
        <fullName evidence="6">RING-type domain-containing protein</fullName>
    </recommendedName>
</protein>
<dbReference type="InterPro" id="IPR013083">
    <property type="entry name" value="Znf_RING/FYVE/PHD"/>
</dbReference>
<dbReference type="GO" id="GO:0008270">
    <property type="term" value="F:zinc ion binding"/>
    <property type="evidence" value="ECO:0007669"/>
    <property type="project" value="UniProtKB-KW"/>
</dbReference>
<keyword evidence="3" id="KW-0862">Zinc</keyword>
<name>A0AAV3PC22_LITER</name>
<evidence type="ECO:0000259" key="6">
    <source>
        <dbReference type="PROSITE" id="PS50089"/>
    </source>
</evidence>
<feature type="region of interest" description="Disordered" evidence="5">
    <location>
        <begin position="506"/>
        <end position="670"/>
    </location>
</feature>
<dbReference type="InterPro" id="IPR001841">
    <property type="entry name" value="Znf_RING"/>
</dbReference>
<dbReference type="PANTHER" id="PTHR37393">
    <property type="entry name" value="AT-RICH INTERACTIVE DOMAIN-CONTAINING PROTEIN 1A-LIKE"/>
    <property type="match status" value="1"/>
</dbReference>
<evidence type="ECO:0000256" key="3">
    <source>
        <dbReference type="ARBA" id="ARBA00022833"/>
    </source>
</evidence>
<keyword evidence="2 4" id="KW-0863">Zinc-finger</keyword>
<dbReference type="InterPro" id="IPR017907">
    <property type="entry name" value="Znf_RING_CS"/>
</dbReference>
<sequence>MGFDIECIVNIQSYPGEYFCPVCRTLVFPNEALQSLCTHLYCKPCLAHVANTTKACPYDGYLVTEADSKPLVESDKALADNIGNVKVHCQYRRSGCTWEGVLSESSSHCSGCTFGNSFVICNRCGIQIQNRQVHDHAQTCSGPPQAVDANNAALSTSQAHISGQALNQQANTISQTGSVAPTATPTLDPWFQQQYYQQSVGYNTYQQSYQQYYPYPQQLGQTYQQGQYNSQAYVQPQPVPLVPTQPQPSQQPQPQLHSQEKATQPSVALQGTNQLQSHVQSAAPHYQQVNPQQQLSSLQKQHPQGNAAFHSQTLPQQYAQMPGYQQPVHSTHPAVPSQNNPQSSQPQIRTQQHLQHQSLPHSQQYPPQINQPHVPNVHPHASHPANAVVTGHQSDQPPQQIPMGPPNQLVVHSHVATGSLPLHGNVTQQPFSSRPPLPHGLVANQQNPAVPTHMANNHPTQPQKLHTPPVSLVQHHPGIQPNQQSMPQQSQTFHASLQGQYSHFGQQQPFQSQLRPNGAHQVIQPGAHGYNLSQQSKPLVPGLTPQQPQSYGAQPMPAAQNKPAPLGSSHSSENSNFPKQGSDDLGQVQSQKDTNVRTDSVEPTAKNSVKQMKMENEVIDETRDGSGSSSLVIHDTDKEAMKGGASELAMQQTEKGEHTGDFSDNHSVGKSLGASAMEENIDTGVREESESLNQKEFTLNGETQTANFCAVDANGSDKFIDPLKSRSLHSSGFRPRTPGFSPTSLKSQRPDHLPPHAPISGFPGPGSTASYGRGRGMFGPLPRSFGLQLGAHQRPYGRNNGMPPNDREVLSGPSWSGDMSGPHNFPGPFRSLDGAGLGAFPVGGRMGEIAGAFPHHLHGRDSFGGNLSDFPGLGEPGFRSNDSRQGFADDILYSDNLCPFETSQPRKPLSVGWCRLCKTDCESVEGFDIHSQSREHQRIAMVIVKTIKQQNKKKSK</sequence>
<evidence type="ECO:0000256" key="2">
    <source>
        <dbReference type="ARBA" id="ARBA00022771"/>
    </source>
</evidence>
<feature type="region of interest" description="Disordered" evidence="5">
    <location>
        <begin position="727"/>
        <end position="764"/>
    </location>
</feature>
<feature type="compositionally biased region" description="Basic and acidic residues" evidence="5">
    <location>
        <begin position="612"/>
        <end position="624"/>
    </location>
</feature>
<evidence type="ECO:0000256" key="5">
    <source>
        <dbReference type="SAM" id="MobiDB-lite"/>
    </source>
</evidence>
<dbReference type="AlphaFoldDB" id="A0AAV3PC22"/>
<evidence type="ECO:0000256" key="1">
    <source>
        <dbReference type="ARBA" id="ARBA00022723"/>
    </source>
</evidence>
<dbReference type="Proteomes" id="UP001454036">
    <property type="component" value="Unassembled WGS sequence"/>
</dbReference>
<evidence type="ECO:0000256" key="4">
    <source>
        <dbReference type="PROSITE-ProRule" id="PRU00175"/>
    </source>
</evidence>
<reference evidence="7 8" key="1">
    <citation type="submission" date="2024-01" db="EMBL/GenBank/DDBJ databases">
        <title>The complete chloroplast genome sequence of Lithospermum erythrorhizon: insights into the phylogenetic relationship among Boraginaceae species and the maternal lineages of purple gromwells.</title>
        <authorList>
            <person name="Okada T."/>
            <person name="Watanabe K."/>
        </authorList>
    </citation>
    <scope>NUCLEOTIDE SEQUENCE [LARGE SCALE GENOMIC DNA]</scope>
</reference>
<feature type="domain" description="RING-type" evidence="6">
    <location>
        <begin position="20"/>
        <end position="59"/>
    </location>
</feature>
<evidence type="ECO:0000313" key="7">
    <source>
        <dbReference type="EMBL" id="GAA0148511.1"/>
    </source>
</evidence>
<evidence type="ECO:0000313" key="8">
    <source>
        <dbReference type="Proteomes" id="UP001454036"/>
    </source>
</evidence>
<organism evidence="7 8">
    <name type="scientific">Lithospermum erythrorhizon</name>
    <name type="common">Purple gromwell</name>
    <name type="synonym">Lithospermum officinale var. erythrorhizon</name>
    <dbReference type="NCBI Taxonomy" id="34254"/>
    <lineage>
        <taxon>Eukaryota</taxon>
        <taxon>Viridiplantae</taxon>
        <taxon>Streptophyta</taxon>
        <taxon>Embryophyta</taxon>
        <taxon>Tracheophyta</taxon>
        <taxon>Spermatophyta</taxon>
        <taxon>Magnoliopsida</taxon>
        <taxon>eudicotyledons</taxon>
        <taxon>Gunneridae</taxon>
        <taxon>Pentapetalae</taxon>
        <taxon>asterids</taxon>
        <taxon>lamiids</taxon>
        <taxon>Boraginales</taxon>
        <taxon>Boraginaceae</taxon>
        <taxon>Boraginoideae</taxon>
        <taxon>Lithospermeae</taxon>
        <taxon>Lithospermum</taxon>
    </lineage>
</organism>
<keyword evidence="8" id="KW-1185">Reference proteome</keyword>
<feature type="compositionally biased region" description="Low complexity" evidence="5">
    <location>
        <begin position="336"/>
        <end position="368"/>
    </location>
</feature>
<dbReference type="PROSITE" id="PS50089">
    <property type="entry name" value="ZF_RING_2"/>
    <property type="match status" value="1"/>
</dbReference>
<keyword evidence="1" id="KW-0479">Metal-binding</keyword>
<feature type="region of interest" description="Disordered" evidence="5">
    <location>
        <begin position="323"/>
        <end position="404"/>
    </location>
</feature>
<comment type="caution">
    <text evidence="7">The sequence shown here is derived from an EMBL/GenBank/DDBJ whole genome shotgun (WGS) entry which is preliminary data.</text>
</comment>
<dbReference type="PANTHER" id="PTHR37393:SF1">
    <property type="entry name" value="AT-RICH INTERACTIVE DOMAIN-CONTAINING PROTEIN 1A-LIKE"/>
    <property type="match status" value="1"/>
</dbReference>
<feature type="region of interest" description="Disordered" evidence="5">
    <location>
        <begin position="237"/>
        <end position="307"/>
    </location>
</feature>
<feature type="compositionally biased region" description="Pro residues" evidence="5">
    <location>
        <begin position="237"/>
        <end position="251"/>
    </location>
</feature>
<feature type="compositionally biased region" description="Polar residues" evidence="5">
    <location>
        <begin position="506"/>
        <end position="515"/>
    </location>
</feature>
<feature type="compositionally biased region" description="Polar residues" evidence="5">
    <location>
        <begin position="287"/>
        <end position="307"/>
    </location>
</feature>
<feature type="compositionally biased region" description="Low complexity" evidence="5">
    <location>
        <begin position="480"/>
        <end position="491"/>
    </location>
</feature>
<feature type="compositionally biased region" description="Polar residues" evidence="5">
    <location>
        <begin position="568"/>
        <end position="579"/>
    </location>
</feature>
<feature type="compositionally biased region" description="Basic and acidic residues" evidence="5">
    <location>
        <begin position="654"/>
        <end position="664"/>
    </location>
</feature>